<evidence type="ECO:0000313" key="2">
    <source>
        <dbReference type="Proteomes" id="UP000325313"/>
    </source>
</evidence>
<gene>
    <name evidence="1" type="ORF">PGTUg99_018278</name>
</gene>
<proteinExistence type="predicted"/>
<sequence length="150" mass="16737">MNVSADTAKTISICRALQELNMTPKEFIVHFLTSDNADLASRRRYWSTETGGPSTIALVRHIRDRFLATSKGGSRWTDFIREEAISTLVRTTAYQASSATGTFQSSQDVHPEFFSEGAKARRHHQMTTEEAPVFIRSATGFPDEPEPGIQ</sequence>
<reference evidence="1 2" key="1">
    <citation type="submission" date="2019-05" db="EMBL/GenBank/DDBJ databases">
        <title>Emergence of the Ug99 lineage of the wheat stem rust pathogen through somatic hybridization.</title>
        <authorList>
            <person name="Li F."/>
            <person name="Upadhyaya N.M."/>
            <person name="Sperschneider J."/>
            <person name="Matny O."/>
            <person name="Nguyen-Phuc H."/>
            <person name="Mago R."/>
            <person name="Raley C."/>
            <person name="Miller M.E."/>
            <person name="Silverstein K.A.T."/>
            <person name="Henningsen E."/>
            <person name="Hirsch C.D."/>
            <person name="Visser B."/>
            <person name="Pretorius Z.A."/>
            <person name="Steffenson B.J."/>
            <person name="Schwessinger B."/>
            <person name="Dodds P.N."/>
            <person name="Figueroa M."/>
        </authorList>
    </citation>
    <scope>NUCLEOTIDE SEQUENCE [LARGE SCALE GENOMIC DNA]</scope>
    <source>
        <strain evidence="1 2">Ug99</strain>
    </source>
</reference>
<dbReference type="Proteomes" id="UP000325313">
    <property type="component" value="Unassembled WGS sequence"/>
</dbReference>
<comment type="caution">
    <text evidence="1">The sequence shown here is derived from an EMBL/GenBank/DDBJ whole genome shotgun (WGS) entry which is preliminary data.</text>
</comment>
<protein>
    <submittedName>
        <fullName evidence="1">Uncharacterized protein</fullName>
    </submittedName>
</protein>
<evidence type="ECO:0000313" key="1">
    <source>
        <dbReference type="EMBL" id="KAA1064350.1"/>
    </source>
</evidence>
<name>A0A5B0LKE6_PUCGR</name>
<organism evidence="1 2">
    <name type="scientific">Puccinia graminis f. sp. tritici</name>
    <dbReference type="NCBI Taxonomy" id="56615"/>
    <lineage>
        <taxon>Eukaryota</taxon>
        <taxon>Fungi</taxon>
        <taxon>Dikarya</taxon>
        <taxon>Basidiomycota</taxon>
        <taxon>Pucciniomycotina</taxon>
        <taxon>Pucciniomycetes</taxon>
        <taxon>Pucciniales</taxon>
        <taxon>Pucciniaceae</taxon>
        <taxon>Puccinia</taxon>
    </lineage>
</organism>
<accession>A0A5B0LKE6</accession>
<dbReference type="AlphaFoldDB" id="A0A5B0LKE6"/>
<dbReference type="EMBL" id="VDEP01000513">
    <property type="protein sequence ID" value="KAA1064350.1"/>
    <property type="molecule type" value="Genomic_DNA"/>
</dbReference>